<accession>A0A918JKW1</accession>
<dbReference type="InterPro" id="IPR050679">
    <property type="entry name" value="Bact_HTH_transcr_reg"/>
</dbReference>
<dbReference type="InterPro" id="IPR036388">
    <property type="entry name" value="WH-like_DNA-bd_sf"/>
</dbReference>
<evidence type="ECO:0000256" key="2">
    <source>
        <dbReference type="ARBA" id="ARBA00023125"/>
    </source>
</evidence>
<sequence length="267" mass="30050">MSCPFSIMNLSRQEGPVYLTLAATLRAELSIYQAGDLLPGELPLARRFGVNRHTIRRALDILAQEGSVIRIKGKGTQVLNRPMLYPVRADSAYSESFSAMGYSSEARLLKVYQRIANADEVKHLQLKEDENVLEYKTLRLIEDQPVSLISHFFSQQYAFLLKDYAKGSMRAYLQQRGCELVRVFSLIGARMPTVDEASRLLISHQQPVLTVQTLSRDQHGRPMELSFSVSRADHFQYQVFINGVNEHDSSSKHNLASAMDAGTGQGR</sequence>
<protein>
    <submittedName>
        <fullName evidence="5">Phosphonate metabolism transcriptional regulator PhnF</fullName>
    </submittedName>
</protein>
<evidence type="ECO:0000256" key="3">
    <source>
        <dbReference type="ARBA" id="ARBA00023163"/>
    </source>
</evidence>
<dbReference type="SUPFAM" id="SSF46785">
    <property type="entry name" value="Winged helix' DNA-binding domain"/>
    <property type="match status" value="1"/>
</dbReference>
<evidence type="ECO:0000259" key="4">
    <source>
        <dbReference type="PROSITE" id="PS50949"/>
    </source>
</evidence>
<dbReference type="InterPro" id="IPR012702">
    <property type="entry name" value="CP_lyase_PhnF"/>
</dbReference>
<evidence type="ECO:0000256" key="1">
    <source>
        <dbReference type="ARBA" id="ARBA00023015"/>
    </source>
</evidence>
<evidence type="ECO:0000313" key="6">
    <source>
        <dbReference type="Proteomes" id="UP000608345"/>
    </source>
</evidence>
<keyword evidence="1" id="KW-0805">Transcription regulation</keyword>
<name>A0A918JKW1_9BURK</name>
<dbReference type="SMART" id="SM00866">
    <property type="entry name" value="UTRA"/>
    <property type="match status" value="1"/>
</dbReference>
<dbReference type="CDD" id="cd07377">
    <property type="entry name" value="WHTH_GntR"/>
    <property type="match status" value="1"/>
</dbReference>
<dbReference type="Pfam" id="PF00392">
    <property type="entry name" value="GntR"/>
    <property type="match status" value="1"/>
</dbReference>
<dbReference type="AlphaFoldDB" id="A0A918JKW1"/>
<dbReference type="PANTHER" id="PTHR44846:SF16">
    <property type="entry name" value="TRANSCRIPTIONAL REGULATOR PHNF-RELATED"/>
    <property type="match status" value="1"/>
</dbReference>
<gene>
    <name evidence="5" type="ORF">GCM10011450_16320</name>
</gene>
<organism evidence="5 6">
    <name type="scientific">Advenella faeciporci</name>
    <dbReference type="NCBI Taxonomy" id="797535"/>
    <lineage>
        <taxon>Bacteria</taxon>
        <taxon>Pseudomonadati</taxon>
        <taxon>Pseudomonadota</taxon>
        <taxon>Betaproteobacteria</taxon>
        <taxon>Burkholderiales</taxon>
        <taxon>Alcaligenaceae</taxon>
    </lineage>
</organism>
<dbReference type="Proteomes" id="UP000608345">
    <property type="component" value="Unassembled WGS sequence"/>
</dbReference>
<feature type="domain" description="HTH gntR-type" evidence="4">
    <location>
        <begin position="15"/>
        <end position="81"/>
    </location>
</feature>
<dbReference type="Pfam" id="PF07702">
    <property type="entry name" value="UTRA"/>
    <property type="match status" value="1"/>
</dbReference>
<dbReference type="PROSITE" id="PS50949">
    <property type="entry name" value="HTH_GNTR"/>
    <property type="match status" value="1"/>
</dbReference>
<dbReference type="InterPro" id="IPR000524">
    <property type="entry name" value="Tscrpt_reg_HTH_GntR"/>
</dbReference>
<reference evidence="5" key="2">
    <citation type="submission" date="2020-09" db="EMBL/GenBank/DDBJ databases">
        <authorList>
            <person name="Sun Q."/>
            <person name="Kim S."/>
        </authorList>
    </citation>
    <scope>NUCLEOTIDE SEQUENCE</scope>
    <source>
        <strain evidence="5">KCTC 23732</strain>
    </source>
</reference>
<keyword evidence="3" id="KW-0804">Transcription</keyword>
<dbReference type="Gene3D" id="3.40.1410.10">
    <property type="entry name" value="Chorismate lyase-like"/>
    <property type="match status" value="1"/>
</dbReference>
<dbReference type="EMBL" id="BMYS01000010">
    <property type="protein sequence ID" value="GGW87155.1"/>
    <property type="molecule type" value="Genomic_DNA"/>
</dbReference>
<dbReference type="InterPro" id="IPR028978">
    <property type="entry name" value="Chorismate_lyase_/UTRA_dom_sf"/>
</dbReference>
<proteinExistence type="predicted"/>
<keyword evidence="6" id="KW-1185">Reference proteome</keyword>
<dbReference type="Gene3D" id="1.10.10.10">
    <property type="entry name" value="Winged helix-like DNA-binding domain superfamily/Winged helix DNA-binding domain"/>
    <property type="match status" value="1"/>
</dbReference>
<dbReference type="SMART" id="SM00345">
    <property type="entry name" value="HTH_GNTR"/>
    <property type="match status" value="1"/>
</dbReference>
<dbReference type="GO" id="GO:0003677">
    <property type="term" value="F:DNA binding"/>
    <property type="evidence" value="ECO:0007669"/>
    <property type="project" value="UniProtKB-KW"/>
</dbReference>
<reference evidence="5" key="1">
    <citation type="journal article" date="2014" name="Int. J. Syst. Evol. Microbiol.">
        <title>Complete genome sequence of Corynebacterium casei LMG S-19264T (=DSM 44701T), isolated from a smear-ripened cheese.</title>
        <authorList>
            <consortium name="US DOE Joint Genome Institute (JGI-PGF)"/>
            <person name="Walter F."/>
            <person name="Albersmeier A."/>
            <person name="Kalinowski J."/>
            <person name="Ruckert C."/>
        </authorList>
    </citation>
    <scope>NUCLEOTIDE SEQUENCE</scope>
    <source>
        <strain evidence="5">KCTC 23732</strain>
    </source>
</reference>
<dbReference type="InterPro" id="IPR011663">
    <property type="entry name" value="UTRA"/>
</dbReference>
<dbReference type="NCBIfam" id="TIGR02325">
    <property type="entry name" value="C_P_lyase_phnF"/>
    <property type="match status" value="1"/>
</dbReference>
<dbReference type="PANTHER" id="PTHR44846">
    <property type="entry name" value="MANNOSYL-D-GLYCERATE TRANSPORT/METABOLISM SYSTEM REPRESSOR MNGR-RELATED"/>
    <property type="match status" value="1"/>
</dbReference>
<dbReference type="InterPro" id="IPR036390">
    <property type="entry name" value="WH_DNA-bd_sf"/>
</dbReference>
<evidence type="ECO:0000313" key="5">
    <source>
        <dbReference type="EMBL" id="GGW87155.1"/>
    </source>
</evidence>
<dbReference type="PRINTS" id="PR00035">
    <property type="entry name" value="HTHGNTR"/>
</dbReference>
<keyword evidence="2" id="KW-0238">DNA-binding</keyword>
<dbReference type="SUPFAM" id="SSF64288">
    <property type="entry name" value="Chorismate lyase-like"/>
    <property type="match status" value="1"/>
</dbReference>
<dbReference type="GO" id="GO:0003700">
    <property type="term" value="F:DNA-binding transcription factor activity"/>
    <property type="evidence" value="ECO:0007669"/>
    <property type="project" value="InterPro"/>
</dbReference>
<comment type="caution">
    <text evidence="5">The sequence shown here is derived from an EMBL/GenBank/DDBJ whole genome shotgun (WGS) entry which is preliminary data.</text>
</comment>